<dbReference type="NCBIfam" id="NF033429">
    <property type="entry name" value="ImuA_translesion"/>
    <property type="match status" value="1"/>
</dbReference>
<evidence type="ECO:0000313" key="1">
    <source>
        <dbReference type="EMBL" id="CAB3774279.1"/>
    </source>
</evidence>
<dbReference type="Gene3D" id="3.40.50.300">
    <property type="entry name" value="P-loop containing nucleotide triphosphate hydrolases"/>
    <property type="match status" value="1"/>
</dbReference>
<dbReference type="Proteomes" id="UP000494363">
    <property type="component" value="Unassembled WGS sequence"/>
</dbReference>
<dbReference type="InterPro" id="IPR047610">
    <property type="entry name" value="ImuA_translesion"/>
</dbReference>
<dbReference type="EMBL" id="CADIKH010000105">
    <property type="protein sequence ID" value="CAB3774279.1"/>
    <property type="molecule type" value="Genomic_DNA"/>
</dbReference>
<keyword evidence="2" id="KW-1185">Reference proteome</keyword>
<sequence>MPAAVERHSPEEIHPSIWRASQLARRNGRSIATGYASLSAELSGGVWPLGALIEFLPQCSGVGELRLLQPALSSLRKRPIGLIAPTHPLNGPGLGSTGLPLAFVVQARAPKMADKLWAAEQMLAAGSFGALVLWLQQVPHASLRRLHLAAQSSETLFAVVRPETAALATSPATLRLGLRPIKEGLAIDILKRLNPVAAKRLTITTQSPMLYSRHRRVCVLMPITAQADEAAVEA</sequence>
<dbReference type="RefSeq" id="WP_175232935.1">
    <property type="nucleotide sequence ID" value="NZ_CADIKH010000105.1"/>
</dbReference>
<name>A0A6J5F663_9BURK</name>
<evidence type="ECO:0000313" key="2">
    <source>
        <dbReference type="Proteomes" id="UP000494363"/>
    </source>
</evidence>
<gene>
    <name evidence="1" type="ORF">LMG29542_07688</name>
</gene>
<protein>
    <recommendedName>
        <fullName evidence="3">Cell division inhibitor SulA</fullName>
    </recommendedName>
</protein>
<dbReference type="InterPro" id="IPR017166">
    <property type="entry name" value="UCP037290"/>
</dbReference>
<dbReference type="PIRSF" id="PIRSF037290">
    <property type="entry name" value="UCP037290"/>
    <property type="match status" value="1"/>
</dbReference>
<accession>A0A6J5F663</accession>
<dbReference type="InterPro" id="IPR027417">
    <property type="entry name" value="P-loop_NTPase"/>
</dbReference>
<reference evidence="1 2" key="1">
    <citation type="submission" date="2020-04" db="EMBL/GenBank/DDBJ databases">
        <authorList>
            <person name="De Canck E."/>
        </authorList>
    </citation>
    <scope>NUCLEOTIDE SEQUENCE [LARGE SCALE GENOMIC DNA]</scope>
    <source>
        <strain evidence="1 2">LMG 29542</strain>
    </source>
</reference>
<evidence type="ECO:0008006" key="3">
    <source>
        <dbReference type="Google" id="ProtNLM"/>
    </source>
</evidence>
<dbReference type="SUPFAM" id="SSF52540">
    <property type="entry name" value="P-loop containing nucleoside triphosphate hydrolases"/>
    <property type="match status" value="1"/>
</dbReference>
<organism evidence="1 2">
    <name type="scientific">Paraburkholderia humisilvae</name>
    <dbReference type="NCBI Taxonomy" id="627669"/>
    <lineage>
        <taxon>Bacteria</taxon>
        <taxon>Pseudomonadati</taxon>
        <taxon>Pseudomonadota</taxon>
        <taxon>Betaproteobacteria</taxon>
        <taxon>Burkholderiales</taxon>
        <taxon>Burkholderiaceae</taxon>
        <taxon>Paraburkholderia</taxon>
    </lineage>
</organism>
<proteinExistence type="predicted"/>
<dbReference type="AlphaFoldDB" id="A0A6J5F663"/>